<keyword evidence="1" id="KW-0732">Signal</keyword>
<dbReference type="Proteomes" id="UP000431485">
    <property type="component" value="Unassembled WGS sequence"/>
</dbReference>
<evidence type="ECO:0000313" key="3">
    <source>
        <dbReference type="Proteomes" id="UP000431485"/>
    </source>
</evidence>
<evidence type="ECO:0000256" key="1">
    <source>
        <dbReference type="SAM" id="SignalP"/>
    </source>
</evidence>
<feature type="chain" id="PRO_5031206135" evidence="1">
    <location>
        <begin position="30"/>
        <end position="413"/>
    </location>
</feature>
<protein>
    <submittedName>
        <fullName evidence="2">Uncharacterized protein</fullName>
    </submittedName>
</protein>
<gene>
    <name evidence="2" type="ORF">GIR22_06845</name>
</gene>
<proteinExistence type="predicted"/>
<dbReference type="EMBL" id="WLYI01000006">
    <property type="protein sequence ID" value="MTD18866.1"/>
    <property type="molecule type" value="Genomic_DNA"/>
</dbReference>
<accession>A0A7X2UWM3</accession>
<comment type="caution">
    <text evidence="2">The sequence shown here is derived from an EMBL/GenBank/DDBJ whole genome shotgun (WGS) entry which is preliminary data.</text>
</comment>
<reference evidence="2 3" key="1">
    <citation type="submission" date="2019-11" db="EMBL/GenBank/DDBJ databases">
        <title>Pseudmonas karstica sp. nov. and Pseudomonas spelaei sp. nov. from caves.</title>
        <authorList>
            <person name="Zeman M."/>
        </authorList>
    </citation>
    <scope>NUCLEOTIDE SEQUENCE [LARGE SCALE GENOMIC DNA]</scope>
    <source>
        <strain evidence="2 3">CCM 7891</strain>
    </source>
</reference>
<dbReference type="OrthoDB" id="6764591at2"/>
<sequence length="413" mass="45261">MTVITTLKKTLLPCALALGTAAFSTQALAFVEDITAVFRPDPTNPMSNKFTNTTPESGLCPWHVPAKCKAVNTFSIRNTQFRATSNGPIPAYPDDPRKSAYFKVPSAFRDVQVTHRGTGNVETVQMRIAGIGGAWGLAYPPGVSAWGTPNHWNQYWYGAPAPCMPINYFAAGTNFALFFWIVPENAGACSVTNGTAIPWMNYNHLEYGYELKTPNPLGMDTGVYEGSVTYSMGPGGDFDFGDTMIPNDSVATFNFMLTVEHQLKIDLPPGGNRIELLPQDGWQAWLSQGRQPSRLYRDQTFIIAASTRFKMTLECGLAIVNTCGLRNANGDEVPVQIAVSMPHGLNDQYGQAVNKLPLRLDGSGTELFQPTYYVNNRPGTLHFEVKKDDVSEMLKQPGTTYSGVATVIWDSEV</sequence>
<evidence type="ECO:0000313" key="2">
    <source>
        <dbReference type="EMBL" id="MTD18866.1"/>
    </source>
</evidence>
<keyword evidence="3" id="KW-1185">Reference proteome</keyword>
<dbReference type="RefSeq" id="WP_154742581.1">
    <property type="nucleotide sequence ID" value="NZ_JBHSTG010000003.1"/>
</dbReference>
<feature type="signal peptide" evidence="1">
    <location>
        <begin position="1"/>
        <end position="29"/>
    </location>
</feature>
<dbReference type="AlphaFoldDB" id="A0A7X2UWM3"/>
<organism evidence="2 3">
    <name type="scientific">Pseudomonas karstica</name>
    <dbReference type="NCBI Taxonomy" id="1055468"/>
    <lineage>
        <taxon>Bacteria</taxon>
        <taxon>Pseudomonadati</taxon>
        <taxon>Pseudomonadota</taxon>
        <taxon>Gammaproteobacteria</taxon>
        <taxon>Pseudomonadales</taxon>
        <taxon>Pseudomonadaceae</taxon>
        <taxon>Pseudomonas</taxon>
    </lineage>
</organism>
<name>A0A7X2UWM3_9PSED</name>